<dbReference type="InterPro" id="IPR007357">
    <property type="entry name" value="PhrB-like"/>
</dbReference>
<dbReference type="Gene3D" id="3.40.50.620">
    <property type="entry name" value="HUPs"/>
    <property type="match status" value="1"/>
</dbReference>
<dbReference type="Pfam" id="PF04244">
    <property type="entry name" value="DPRP"/>
    <property type="match status" value="1"/>
</dbReference>
<dbReference type="InterPro" id="IPR014729">
    <property type="entry name" value="Rossmann-like_a/b/a_fold"/>
</dbReference>
<dbReference type="Gene3D" id="1.10.10.1710">
    <property type="entry name" value="Deoxyribodipyrimidine photolyase-related"/>
    <property type="match status" value="1"/>
</dbReference>
<dbReference type="Gene3D" id="1.10.579.10">
    <property type="entry name" value="DNA Cyclobutane Dipyrimidine Photolyase, subunit A, domain 3"/>
    <property type="match status" value="1"/>
</dbReference>
<reference evidence="1 2" key="1">
    <citation type="submission" date="2022-01" db="EMBL/GenBank/DDBJ databases">
        <title>Flavihumibacter sp. nov., isolated from sediment of a river.</title>
        <authorList>
            <person name="Liu H."/>
        </authorList>
    </citation>
    <scope>NUCLEOTIDE SEQUENCE [LARGE SCALE GENOMIC DNA]</scope>
    <source>
        <strain evidence="1 2">RY-1</strain>
    </source>
</reference>
<dbReference type="SUPFAM" id="SSF48173">
    <property type="entry name" value="Cryptochrome/photolyase FAD-binding domain"/>
    <property type="match status" value="1"/>
</dbReference>
<protein>
    <submittedName>
        <fullName evidence="1">Cryptochrome/photolyase family protein</fullName>
    </submittedName>
</protein>
<dbReference type="InterPro" id="IPR052551">
    <property type="entry name" value="UV-DNA_repair_photolyase"/>
</dbReference>
<name>A0ABS9BDQ5_9BACT</name>
<evidence type="ECO:0000313" key="2">
    <source>
        <dbReference type="Proteomes" id="UP001200145"/>
    </source>
</evidence>
<dbReference type="RefSeq" id="WP_234864374.1">
    <property type="nucleotide sequence ID" value="NZ_JAKEVY010000001.1"/>
</dbReference>
<evidence type="ECO:0000313" key="1">
    <source>
        <dbReference type="EMBL" id="MCF1713847.1"/>
    </source>
</evidence>
<gene>
    <name evidence="1" type="ORF">L0U88_04285</name>
</gene>
<proteinExistence type="predicted"/>
<keyword evidence="2" id="KW-1185">Reference proteome</keyword>
<dbReference type="EMBL" id="JAKEVY010000001">
    <property type="protein sequence ID" value="MCF1713847.1"/>
    <property type="molecule type" value="Genomic_DNA"/>
</dbReference>
<comment type="caution">
    <text evidence="1">The sequence shown here is derived from an EMBL/GenBank/DDBJ whole genome shotgun (WGS) entry which is preliminary data.</text>
</comment>
<dbReference type="InterPro" id="IPR036134">
    <property type="entry name" value="Crypto/Photolyase_FAD-like_sf"/>
</dbReference>
<dbReference type="PANTHER" id="PTHR38657">
    <property type="entry name" value="SLR1343 PROTEIN"/>
    <property type="match status" value="1"/>
</dbReference>
<accession>A0ABS9BDQ5</accession>
<dbReference type="PANTHER" id="PTHR38657:SF1">
    <property type="entry name" value="SLR1343 PROTEIN"/>
    <property type="match status" value="1"/>
</dbReference>
<organism evidence="1 2">
    <name type="scientific">Flavihumibacter fluminis</name>
    <dbReference type="NCBI Taxonomy" id="2909236"/>
    <lineage>
        <taxon>Bacteria</taxon>
        <taxon>Pseudomonadati</taxon>
        <taxon>Bacteroidota</taxon>
        <taxon>Chitinophagia</taxon>
        <taxon>Chitinophagales</taxon>
        <taxon>Chitinophagaceae</taxon>
        <taxon>Flavihumibacter</taxon>
    </lineage>
</organism>
<dbReference type="Gene3D" id="1.25.40.80">
    <property type="match status" value="1"/>
</dbReference>
<sequence length="498" mass="58720">MQKQAVLLLPNHLFEKHPALQKDRLIVLIEEELFFKQYAFHQQKILFHRASMKAFESELKEKGYSTLYINSNEKASAIRFLHEGLKKQKITDLHLCYPADNWVEKRIKETAQKNRLSLHWYSNPGFLLQPADADLHFNKRSTFFQTDFYIWHRKQLNLLLDEKKQPLGGKWSFDAENREKIPKGLKIPALPVTPTNAFIDEAINYCATNFPDNPGTTTHFKYAVTHKDARYQLQQFLEQRLAGFGAYEDAMLESESYLFHSVLTPYLNAGLITPGEIIDQTISFAGRNQIPMNSLEGFIRQIIGWREFIHQVYYRAGSRQRTRNYWGFIRPIPHPFYTGETGIHPIDNVIKKLQHTAYNHHIERLMVLGNFFLLCEFDPDSVYKWFMEFYIDSYDWVMVPNVYGMTQFADGGLMTTKPYISGSNYLLKMGDWKKGPWQATWDGLFWRFMHVHRDFFLSNPRLGMLVKTFDKMAPEKQALHLQHAEEFLKQLDQWNQQH</sequence>
<dbReference type="Proteomes" id="UP001200145">
    <property type="component" value="Unassembled WGS sequence"/>
</dbReference>